<dbReference type="KEGG" id="gey:QMQ05_06215"/>
<dbReference type="PANTHER" id="PTHR34697:SF2">
    <property type="entry name" value="PHOSPHATIDYLGLYCEROL LYSYLTRANSFERASE"/>
    <property type="match status" value="1"/>
</dbReference>
<dbReference type="AlphaFoldDB" id="A0AAU6WHY8"/>
<feature type="transmembrane region" description="Helical" evidence="6">
    <location>
        <begin position="60"/>
        <end position="82"/>
    </location>
</feature>
<dbReference type="RefSeq" id="WP_345473892.1">
    <property type="nucleotide sequence ID" value="NZ_CP125942.1"/>
</dbReference>
<gene>
    <name evidence="8" type="ORF">QMQ05_06215</name>
</gene>
<keyword evidence="4 6" id="KW-1133">Transmembrane helix</keyword>
<dbReference type="GO" id="GO:0055091">
    <property type="term" value="P:phospholipid homeostasis"/>
    <property type="evidence" value="ECO:0007669"/>
    <property type="project" value="TreeGrafter"/>
</dbReference>
<keyword evidence="2" id="KW-1003">Cell membrane</keyword>
<evidence type="ECO:0000256" key="3">
    <source>
        <dbReference type="ARBA" id="ARBA00022692"/>
    </source>
</evidence>
<keyword evidence="3 6" id="KW-0812">Transmembrane</keyword>
<keyword evidence="5 6" id="KW-0472">Membrane</keyword>
<evidence type="ECO:0000313" key="8">
    <source>
        <dbReference type="EMBL" id="XAO47114.1"/>
    </source>
</evidence>
<evidence type="ECO:0000256" key="2">
    <source>
        <dbReference type="ARBA" id="ARBA00022475"/>
    </source>
</evidence>
<dbReference type="GO" id="GO:0016755">
    <property type="term" value="F:aminoacyltransferase activity"/>
    <property type="evidence" value="ECO:0007669"/>
    <property type="project" value="TreeGrafter"/>
</dbReference>
<dbReference type="InterPro" id="IPR051211">
    <property type="entry name" value="PG_lysyltransferase"/>
</dbReference>
<proteinExistence type="predicted"/>
<evidence type="ECO:0000259" key="7">
    <source>
        <dbReference type="Pfam" id="PF09924"/>
    </source>
</evidence>
<dbReference type="EMBL" id="CP125942">
    <property type="protein sequence ID" value="XAO47114.1"/>
    <property type="molecule type" value="Genomic_DNA"/>
</dbReference>
<feature type="domain" description="Phosphatidylglycerol lysyltransferase C-terminal" evidence="7">
    <location>
        <begin position="241"/>
        <end position="531"/>
    </location>
</feature>
<feature type="transmembrane region" description="Helical" evidence="6">
    <location>
        <begin position="144"/>
        <end position="167"/>
    </location>
</feature>
<accession>A0AAU6WHY8</accession>
<evidence type="ECO:0000313" key="9">
    <source>
        <dbReference type="Proteomes" id="UP001486888"/>
    </source>
</evidence>
<dbReference type="Pfam" id="PF09924">
    <property type="entry name" value="LPG_synthase_C"/>
    <property type="match status" value="1"/>
</dbReference>
<dbReference type="InterPro" id="IPR024320">
    <property type="entry name" value="LPG_synthase_C"/>
</dbReference>
<evidence type="ECO:0000256" key="5">
    <source>
        <dbReference type="ARBA" id="ARBA00023136"/>
    </source>
</evidence>
<evidence type="ECO:0000256" key="6">
    <source>
        <dbReference type="SAM" id="Phobius"/>
    </source>
</evidence>
<feature type="transmembrane region" description="Helical" evidence="6">
    <location>
        <begin position="89"/>
        <end position="106"/>
    </location>
</feature>
<evidence type="ECO:0000256" key="4">
    <source>
        <dbReference type="ARBA" id="ARBA00022989"/>
    </source>
</evidence>
<name>A0AAU6WHY8_9MICC</name>
<comment type="subcellular location">
    <subcellularLocation>
        <location evidence="1">Cell membrane</location>
        <topology evidence="1">Multi-pass membrane protein</topology>
    </subcellularLocation>
</comment>
<protein>
    <submittedName>
        <fullName evidence="8">Phosphatidylglycerol lysyltransferase domain-containing protein</fullName>
    </submittedName>
</protein>
<keyword evidence="9" id="KW-1185">Reference proteome</keyword>
<sequence length="570" mass="62457">MAKNELSVAARVHRRDRARAAASYLAIFLGLISLFAPVIAHLAGAAPLLFSGPLAAFPPFLYQISRIYIIFGSFSLFVMARYLRSGNRLAWGVSIALLVLIALFNIGKTIDWPVAVLSLAGAAWLAAKQAAFPVRPGKVLTRRSLLVGGAVLLLATIIAVGLLIHLVRDNAMSLGDGVRTLFSSLDVELHERGEHPRLELLLALVLSIVGLVMWHLHVANHAREIGAQEHHEARERARSVIDAYGGGTLDYFALRDDKEWFFLKDSVLAYAIRGSVCLVSPDPIGPAEQREEIWAEFMLWAEHHGLAVSVLAAGEEWLPIYEDSGLHTVYLGDEAIVDCQNFSLAGKKSKSLRQGHARIVRAGYSVQHVDPLQISDQLKQRLEALSLQSRQGEVERGFSMTLSRLFDPEDKGLMLSIAFDAQGIAQAFIQWMPASAANGWSLDVMRRSTAEDMPGGLMDFIIIETIGKLATEGKHGLGLNFAVLRDAVAEDKNSSRFEKLVAQQASKHAQVASLWKFNSKYDPQWQPRYAAVGTMDLWLAQGLSMAHAEGLAEFPSLPSFASAATGRNKK</sequence>
<feature type="transmembrane region" description="Helical" evidence="6">
    <location>
        <begin position="21"/>
        <end position="40"/>
    </location>
</feature>
<dbReference type="GO" id="GO:0005886">
    <property type="term" value="C:plasma membrane"/>
    <property type="evidence" value="ECO:0007669"/>
    <property type="project" value="UniProtKB-SubCell"/>
</dbReference>
<organism evidence="8 9">
    <name type="scientific">Glutamicibacter ectropisis</name>
    <dbReference type="NCBI Taxonomy" id="3046593"/>
    <lineage>
        <taxon>Bacteria</taxon>
        <taxon>Bacillati</taxon>
        <taxon>Actinomycetota</taxon>
        <taxon>Actinomycetes</taxon>
        <taxon>Micrococcales</taxon>
        <taxon>Micrococcaceae</taxon>
        <taxon>Glutamicibacter</taxon>
    </lineage>
</organism>
<feature type="transmembrane region" description="Helical" evidence="6">
    <location>
        <begin position="112"/>
        <end position="132"/>
    </location>
</feature>
<evidence type="ECO:0000256" key="1">
    <source>
        <dbReference type="ARBA" id="ARBA00004651"/>
    </source>
</evidence>
<dbReference type="PANTHER" id="PTHR34697">
    <property type="entry name" value="PHOSPHATIDYLGLYCEROL LYSYLTRANSFERASE"/>
    <property type="match status" value="1"/>
</dbReference>
<reference evidence="8 9" key="1">
    <citation type="submission" date="2023-05" db="EMBL/GenBank/DDBJ databases">
        <title>Glutamicibacter sp. B1, complete genome.</title>
        <authorList>
            <person name="Long Y.H."/>
            <person name="Fang T."/>
            <person name="Li X.Y."/>
        </authorList>
    </citation>
    <scope>NUCLEOTIDE SEQUENCE [LARGE SCALE GENOMIC DNA]</scope>
    <source>
        <strain evidence="8 9">B1</strain>
    </source>
</reference>
<dbReference type="Proteomes" id="UP001486888">
    <property type="component" value="Chromosome"/>
</dbReference>